<keyword evidence="1" id="KW-1133">Transmembrane helix</keyword>
<dbReference type="Gene3D" id="1.20.120.1490">
    <property type="match status" value="1"/>
</dbReference>
<gene>
    <name evidence="2" type="ORF">ASNO1_52920</name>
</gene>
<accession>A0ABQ6QYD1</accession>
<sequence>MGFTPAFYLELRQKRHGPAWSVPDLPPGAKHMFGFLFGTACLAGLFATLRRGRYGHHHSHHGGRWNTRPRLRWLFERLETSPGQEKVIVKAVESVREAFAKVKDQWGPSRTSLAGSLRGEHFDGAMLRELFSRHDVALETLRNAVQDALSQVHEALEPNQRRELADIIEHGWGQGWRGEGRGWHGRRCGGYGRWGGRPHNDDGPTSFV</sequence>
<evidence type="ECO:0000313" key="3">
    <source>
        <dbReference type="Proteomes" id="UP001342631"/>
    </source>
</evidence>
<evidence type="ECO:0000256" key="1">
    <source>
        <dbReference type="SAM" id="Phobius"/>
    </source>
</evidence>
<dbReference type="Proteomes" id="UP001342631">
    <property type="component" value="Unassembled WGS sequence"/>
</dbReference>
<name>A0ABQ6QYD1_9BACT</name>
<feature type="transmembrane region" description="Helical" evidence="1">
    <location>
        <begin position="31"/>
        <end position="49"/>
    </location>
</feature>
<keyword evidence="1" id="KW-0472">Membrane</keyword>
<reference evidence="2 3" key="1">
    <citation type="journal article" date="2024" name="Arch. Microbiol.">
        <title>Corallococcus caeni sp. nov., a novel myxobacterium isolated from activated sludge.</title>
        <authorList>
            <person name="Tomita S."/>
            <person name="Nakai R."/>
            <person name="Kuroda K."/>
            <person name="Kurashita H."/>
            <person name="Hatamoto M."/>
            <person name="Yamaguchi T."/>
            <person name="Narihiro T."/>
        </authorList>
    </citation>
    <scope>NUCLEOTIDE SEQUENCE [LARGE SCALE GENOMIC DNA]</scope>
    <source>
        <strain evidence="2 3">NO1</strain>
    </source>
</reference>
<comment type="caution">
    <text evidence="2">The sequence shown here is derived from an EMBL/GenBank/DDBJ whole genome shotgun (WGS) entry which is preliminary data.</text>
</comment>
<organism evidence="2 3">
    <name type="scientific">Corallococcus caeni</name>
    <dbReference type="NCBI Taxonomy" id="3082388"/>
    <lineage>
        <taxon>Bacteria</taxon>
        <taxon>Pseudomonadati</taxon>
        <taxon>Myxococcota</taxon>
        <taxon>Myxococcia</taxon>
        <taxon>Myxococcales</taxon>
        <taxon>Cystobacterineae</taxon>
        <taxon>Myxococcaceae</taxon>
        <taxon>Corallococcus</taxon>
    </lineage>
</organism>
<evidence type="ECO:0008006" key="4">
    <source>
        <dbReference type="Google" id="ProtNLM"/>
    </source>
</evidence>
<dbReference type="EMBL" id="BTTX01000005">
    <property type="protein sequence ID" value="GMU09039.1"/>
    <property type="molecule type" value="Genomic_DNA"/>
</dbReference>
<keyword evidence="3" id="KW-1185">Reference proteome</keyword>
<evidence type="ECO:0000313" key="2">
    <source>
        <dbReference type="EMBL" id="GMU09039.1"/>
    </source>
</evidence>
<keyword evidence="1" id="KW-0812">Transmembrane</keyword>
<protein>
    <recommendedName>
        <fullName evidence="4">Periplasmic heavy metal sensor</fullName>
    </recommendedName>
</protein>
<proteinExistence type="predicted"/>